<dbReference type="OrthoDB" id="1223654at2"/>
<name>A0A1I7GAF1_9FLAO</name>
<organism evidence="1 2">
    <name type="scientific">Pustulibacterium marinum</name>
    <dbReference type="NCBI Taxonomy" id="1224947"/>
    <lineage>
        <taxon>Bacteria</taxon>
        <taxon>Pseudomonadati</taxon>
        <taxon>Bacteroidota</taxon>
        <taxon>Flavobacteriia</taxon>
        <taxon>Flavobacteriales</taxon>
        <taxon>Flavobacteriaceae</taxon>
        <taxon>Pustulibacterium</taxon>
    </lineage>
</organism>
<protein>
    <submittedName>
        <fullName evidence="1">Uncharacterized protein</fullName>
    </submittedName>
</protein>
<dbReference type="EMBL" id="FPBK01000004">
    <property type="protein sequence ID" value="SFU45409.1"/>
    <property type="molecule type" value="Genomic_DNA"/>
</dbReference>
<keyword evidence="2" id="KW-1185">Reference proteome</keyword>
<accession>A0A1I7GAF1</accession>
<evidence type="ECO:0000313" key="1">
    <source>
        <dbReference type="EMBL" id="SFU45409.1"/>
    </source>
</evidence>
<evidence type="ECO:0000313" key="2">
    <source>
        <dbReference type="Proteomes" id="UP000199138"/>
    </source>
</evidence>
<dbReference type="Proteomes" id="UP000199138">
    <property type="component" value="Unassembled WGS sequence"/>
</dbReference>
<dbReference type="RefSeq" id="WP_093024502.1">
    <property type="nucleotide sequence ID" value="NZ_FPBK01000004.1"/>
</dbReference>
<sequence length="189" mass="21875">MKKELLQNNPCLEDCDQMKGTSDEKLCEKCMTTLPNLSNKSIESIVKNYFGKKKCVILSNHQLELFLKMKQLKKITIASSLFIGTTFMFSAYGQTHVQHADSCLIKGIAIDEDREILKERAIYVYLKDDDTIYETRTNENGEFQLNLPLNCEIDYSNIKQLKNKKIRNRKQIHLRKAKTITVSRAPGFF</sequence>
<dbReference type="STRING" id="1224947.SAMN05216480_10429"/>
<reference evidence="1 2" key="1">
    <citation type="submission" date="2016-10" db="EMBL/GenBank/DDBJ databases">
        <authorList>
            <person name="de Groot N.N."/>
        </authorList>
    </citation>
    <scope>NUCLEOTIDE SEQUENCE [LARGE SCALE GENOMIC DNA]</scope>
    <source>
        <strain evidence="1 2">CGMCC 1.12333</strain>
    </source>
</reference>
<proteinExistence type="predicted"/>
<gene>
    <name evidence="1" type="ORF">SAMN05216480_10429</name>
</gene>
<dbReference type="AlphaFoldDB" id="A0A1I7GAF1"/>